<dbReference type="HOGENOM" id="CLU_3236127_0_0_11"/>
<comment type="caution">
    <text evidence="1">The sequence shown here is derived from an EMBL/GenBank/DDBJ whole genome shotgun (WGS) entry which is preliminary data.</text>
</comment>
<reference evidence="1 2" key="1">
    <citation type="submission" date="2010-12" db="EMBL/GenBank/DDBJ databases">
        <authorList>
            <person name="Muzny D."/>
            <person name="Qin X."/>
            <person name="Deng J."/>
            <person name="Jiang H."/>
            <person name="Liu Y."/>
            <person name="Qu J."/>
            <person name="Song X.-Z."/>
            <person name="Zhang L."/>
            <person name="Thornton R."/>
            <person name="Coyle M."/>
            <person name="Francisco L."/>
            <person name="Jackson L."/>
            <person name="Javaid M."/>
            <person name="Korchina V."/>
            <person name="Kovar C."/>
            <person name="Mata R."/>
            <person name="Mathew T."/>
            <person name="Ngo R."/>
            <person name="Nguyen L."/>
            <person name="Nguyen N."/>
            <person name="Okwuonu G."/>
            <person name="Ongeri F."/>
            <person name="Pham C."/>
            <person name="Simmons D."/>
            <person name="Wilczek-Boney K."/>
            <person name="Hale W."/>
            <person name="Jakkamsetti A."/>
            <person name="Pham P."/>
            <person name="Ruth R."/>
            <person name="San Lucas F."/>
            <person name="Warren J."/>
            <person name="Zhang J."/>
            <person name="Zhao Z."/>
            <person name="Zhou C."/>
            <person name="Zhu D."/>
            <person name="Lee S."/>
            <person name="Bess C."/>
            <person name="Blankenburg K."/>
            <person name="Forbes L."/>
            <person name="Fu Q."/>
            <person name="Gubbala S."/>
            <person name="Hirani K."/>
            <person name="Jayaseelan J.C."/>
            <person name="Lara F."/>
            <person name="Munidasa M."/>
            <person name="Palculict T."/>
            <person name="Patil S."/>
            <person name="Pu L.-L."/>
            <person name="Saada N."/>
            <person name="Tang L."/>
            <person name="Weissenberger G."/>
            <person name="Zhu Y."/>
            <person name="Hemphill L."/>
            <person name="Shang Y."/>
            <person name="Youmans B."/>
            <person name="Ayvaz T."/>
            <person name="Ross M."/>
            <person name="Santibanez J."/>
            <person name="Aqrawi P."/>
            <person name="Gross S."/>
            <person name="Joshi V."/>
            <person name="Fowler G."/>
            <person name="Nazareth L."/>
            <person name="Reid J."/>
            <person name="Worley K."/>
            <person name="Petrosino J."/>
            <person name="Highlander S."/>
            <person name="Gibbs R."/>
        </authorList>
    </citation>
    <scope>NUCLEOTIDE SEQUENCE [LARGE SCALE GENOMIC DNA]</scope>
    <source>
        <strain evidence="1 2">ATCC 51333</strain>
    </source>
</reference>
<name>E6LXA2_9ACTO</name>
<gene>
    <name evidence="1" type="ORF">HMPREF0388_0375</name>
</gene>
<proteinExistence type="predicted"/>
<organism evidence="1 2">
    <name type="scientific">Mobiluncus curtisii ATCC 51333</name>
    <dbReference type="NCBI Taxonomy" id="887326"/>
    <lineage>
        <taxon>Bacteria</taxon>
        <taxon>Bacillati</taxon>
        <taxon>Actinomycetota</taxon>
        <taxon>Actinomycetes</taxon>
        <taxon>Actinomycetales</taxon>
        <taxon>Actinomycetaceae</taxon>
        <taxon>Mobiluncus</taxon>
    </lineage>
</organism>
<accession>E6LXA2</accession>
<dbReference type="Proteomes" id="UP000005573">
    <property type="component" value="Unassembled WGS sequence"/>
</dbReference>
<dbReference type="EMBL" id="AEPY01000003">
    <property type="protein sequence ID" value="EFU80656.1"/>
    <property type="molecule type" value="Genomic_DNA"/>
</dbReference>
<sequence>MQYRDASRRPILIDCQIVSNFRYIYAIFRATCSDTDALDMVTF</sequence>
<evidence type="ECO:0000313" key="1">
    <source>
        <dbReference type="EMBL" id="EFU80656.1"/>
    </source>
</evidence>
<dbReference type="AlphaFoldDB" id="E6LXA2"/>
<protein>
    <submittedName>
        <fullName evidence="1">Uncharacterized protein</fullName>
    </submittedName>
</protein>
<evidence type="ECO:0000313" key="2">
    <source>
        <dbReference type="Proteomes" id="UP000005573"/>
    </source>
</evidence>